<feature type="domain" description="Peptidase M10 metallopeptidase" evidence="6">
    <location>
        <begin position="72"/>
        <end position="168"/>
    </location>
</feature>
<dbReference type="Gene3D" id="3.40.390.10">
    <property type="entry name" value="Collagenase (Catalytic Domain)"/>
    <property type="match status" value="1"/>
</dbReference>
<keyword evidence="1" id="KW-0645">Protease</keyword>
<dbReference type="InterPro" id="IPR024079">
    <property type="entry name" value="MetalloPept_cat_dom_sf"/>
</dbReference>
<name>A0ABQ3SKR0_9ACTN</name>
<dbReference type="SUPFAM" id="SSF55486">
    <property type="entry name" value="Metalloproteases ('zincins'), catalytic domain"/>
    <property type="match status" value="1"/>
</dbReference>
<evidence type="ECO:0000256" key="3">
    <source>
        <dbReference type="ARBA" id="ARBA00022801"/>
    </source>
</evidence>
<sequence length="175" mass="19161">MAAALLLTAPPPAAAVAAAPCVRGEAESRSRSSVDDGEIRWTANTAYSDAYKHALKAWQYTGHKIKLAPDSATTVNDLEFVDYNDPKDHAAAKWNYRGGPGQTDYIRFNTAAMKNASRTKRRQIAAHELGHALGLCHKSDAGGPGYVRSVMWPTAHEYFDLPQDVDRANYSKLWG</sequence>
<feature type="chain" id="PRO_5045675417" description="Peptidase M10 metallopeptidase domain-containing protein" evidence="5">
    <location>
        <begin position="16"/>
        <end position="175"/>
    </location>
</feature>
<keyword evidence="8" id="KW-1185">Reference proteome</keyword>
<keyword evidence="5" id="KW-0732">Signal</keyword>
<evidence type="ECO:0000256" key="1">
    <source>
        <dbReference type="ARBA" id="ARBA00022670"/>
    </source>
</evidence>
<dbReference type="InterPro" id="IPR001818">
    <property type="entry name" value="Pept_M10_metallopeptidase"/>
</dbReference>
<keyword evidence="4" id="KW-0862">Zinc</keyword>
<protein>
    <recommendedName>
        <fullName evidence="6">Peptidase M10 metallopeptidase domain-containing protein</fullName>
    </recommendedName>
</protein>
<dbReference type="Proteomes" id="UP000613974">
    <property type="component" value="Unassembled WGS sequence"/>
</dbReference>
<comment type="caution">
    <text evidence="7">The sequence shown here is derived from an EMBL/GenBank/DDBJ whole genome shotgun (WGS) entry which is preliminary data.</text>
</comment>
<dbReference type="Pfam" id="PF00413">
    <property type="entry name" value="Peptidase_M10"/>
    <property type="match status" value="1"/>
</dbReference>
<keyword evidence="2" id="KW-0479">Metal-binding</keyword>
<reference evidence="8" key="1">
    <citation type="submission" date="2023-07" db="EMBL/GenBank/DDBJ databases">
        <title>Whole genome shotgun sequence of Streptomyces nojiriensis NBRC 13794.</title>
        <authorList>
            <person name="Komaki H."/>
            <person name="Tamura T."/>
        </authorList>
    </citation>
    <scope>NUCLEOTIDE SEQUENCE [LARGE SCALE GENOMIC DNA]</scope>
    <source>
        <strain evidence="8">NBRC 13794</strain>
    </source>
</reference>
<keyword evidence="3" id="KW-0378">Hydrolase</keyword>
<gene>
    <name evidence="7" type="ORF">Snoj_26430</name>
</gene>
<evidence type="ECO:0000256" key="5">
    <source>
        <dbReference type="SAM" id="SignalP"/>
    </source>
</evidence>
<proteinExistence type="predicted"/>
<evidence type="ECO:0000256" key="4">
    <source>
        <dbReference type="ARBA" id="ARBA00022833"/>
    </source>
</evidence>
<accession>A0ABQ3SKR0</accession>
<feature type="signal peptide" evidence="5">
    <location>
        <begin position="1"/>
        <end position="15"/>
    </location>
</feature>
<evidence type="ECO:0000313" key="8">
    <source>
        <dbReference type="Proteomes" id="UP000613974"/>
    </source>
</evidence>
<organism evidence="7 8">
    <name type="scientific">Streptomyces nojiriensis</name>
    <dbReference type="NCBI Taxonomy" id="66374"/>
    <lineage>
        <taxon>Bacteria</taxon>
        <taxon>Bacillati</taxon>
        <taxon>Actinomycetota</taxon>
        <taxon>Actinomycetes</taxon>
        <taxon>Kitasatosporales</taxon>
        <taxon>Streptomycetaceae</taxon>
        <taxon>Streptomyces</taxon>
    </lineage>
</organism>
<evidence type="ECO:0000256" key="2">
    <source>
        <dbReference type="ARBA" id="ARBA00022723"/>
    </source>
</evidence>
<evidence type="ECO:0000313" key="7">
    <source>
        <dbReference type="EMBL" id="GHI68725.1"/>
    </source>
</evidence>
<evidence type="ECO:0000259" key="6">
    <source>
        <dbReference type="Pfam" id="PF00413"/>
    </source>
</evidence>
<dbReference type="EMBL" id="BNEC01000003">
    <property type="protein sequence ID" value="GHI68725.1"/>
    <property type="molecule type" value="Genomic_DNA"/>
</dbReference>